<name>A0ABX6V535_9GAMM</name>
<evidence type="ECO:0000259" key="7">
    <source>
        <dbReference type="PROSITE" id="PS50160"/>
    </source>
</evidence>
<proteinExistence type="predicted"/>
<dbReference type="RefSeq" id="WP_142870807.1">
    <property type="nucleotide sequence ID" value="NZ_CP045503.2"/>
</dbReference>
<dbReference type="CDD" id="cd08041">
    <property type="entry name" value="OBF_kDNA_ligase_like"/>
    <property type="match status" value="1"/>
</dbReference>
<dbReference type="CDD" id="cd07896">
    <property type="entry name" value="Adenylation_kDNA_ligase_like"/>
    <property type="match status" value="1"/>
</dbReference>
<dbReference type="InterPro" id="IPR050326">
    <property type="entry name" value="NAD_dep_DNA_ligaseB"/>
</dbReference>
<keyword evidence="3" id="KW-0235">DNA replication</keyword>
<keyword evidence="2 8" id="KW-0436">Ligase</keyword>
<dbReference type="InterPro" id="IPR029319">
    <property type="entry name" value="DNA_ligase_OB"/>
</dbReference>
<evidence type="ECO:0000256" key="6">
    <source>
        <dbReference type="ARBA" id="ARBA00034003"/>
    </source>
</evidence>
<dbReference type="PANTHER" id="PTHR47810:SF1">
    <property type="entry name" value="DNA LIGASE B"/>
    <property type="match status" value="1"/>
</dbReference>
<comment type="catalytic activity">
    <reaction evidence="6">
        <text>ATP + (deoxyribonucleotide)n-3'-hydroxyl + 5'-phospho-(deoxyribonucleotide)m = (deoxyribonucleotide)n+m + AMP + diphosphate.</text>
        <dbReference type="EC" id="6.5.1.1"/>
    </reaction>
</comment>
<dbReference type="GO" id="GO:0003910">
    <property type="term" value="F:DNA ligase (ATP) activity"/>
    <property type="evidence" value="ECO:0007669"/>
    <property type="project" value="UniProtKB-EC"/>
</dbReference>
<accession>A0ABX6V535</accession>
<evidence type="ECO:0000256" key="3">
    <source>
        <dbReference type="ARBA" id="ARBA00022705"/>
    </source>
</evidence>
<organism evidence="8 9">
    <name type="scientific">Shewanella eurypsychrophilus</name>
    <dbReference type="NCBI Taxonomy" id="2593656"/>
    <lineage>
        <taxon>Bacteria</taxon>
        <taxon>Pseudomonadati</taxon>
        <taxon>Pseudomonadota</taxon>
        <taxon>Gammaproteobacteria</taxon>
        <taxon>Alteromonadales</taxon>
        <taxon>Shewanellaceae</taxon>
        <taxon>Shewanella</taxon>
    </lineage>
</organism>
<dbReference type="Pfam" id="PF01068">
    <property type="entry name" value="DNA_ligase_A_M"/>
    <property type="match status" value="1"/>
</dbReference>
<dbReference type="InterPro" id="IPR012310">
    <property type="entry name" value="DNA_ligase_ATP-dep_cent"/>
</dbReference>
<dbReference type="SUPFAM" id="SSF50249">
    <property type="entry name" value="Nucleic acid-binding proteins"/>
    <property type="match status" value="1"/>
</dbReference>
<dbReference type="PROSITE" id="PS50160">
    <property type="entry name" value="DNA_LIGASE_A3"/>
    <property type="match status" value="1"/>
</dbReference>
<keyword evidence="5" id="KW-0234">DNA repair</keyword>
<feature type="domain" description="ATP-dependent DNA ligase family profile" evidence="7">
    <location>
        <begin position="158"/>
        <end position="255"/>
    </location>
</feature>
<dbReference type="Gene3D" id="2.40.50.140">
    <property type="entry name" value="Nucleic acid-binding proteins"/>
    <property type="match status" value="1"/>
</dbReference>
<evidence type="ECO:0000313" key="9">
    <source>
        <dbReference type="Proteomes" id="UP000316416"/>
    </source>
</evidence>
<dbReference type="PANTHER" id="PTHR47810">
    <property type="entry name" value="DNA LIGASE"/>
    <property type="match status" value="1"/>
</dbReference>
<dbReference type="EMBL" id="CP045503">
    <property type="protein sequence ID" value="QPG57753.1"/>
    <property type="molecule type" value="Genomic_DNA"/>
</dbReference>
<evidence type="ECO:0000256" key="5">
    <source>
        <dbReference type="ARBA" id="ARBA00023204"/>
    </source>
</evidence>
<evidence type="ECO:0000256" key="1">
    <source>
        <dbReference type="ARBA" id="ARBA00001968"/>
    </source>
</evidence>
<keyword evidence="4" id="KW-0227">DNA damage</keyword>
<dbReference type="Gene3D" id="3.30.470.30">
    <property type="entry name" value="DNA ligase/mRNA capping enzyme"/>
    <property type="match status" value="1"/>
</dbReference>
<comment type="cofactor">
    <cofactor evidence="1">
        <name>a divalent metal cation</name>
        <dbReference type="ChEBI" id="CHEBI:60240"/>
    </cofactor>
</comment>
<evidence type="ECO:0000256" key="4">
    <source>
        <dbReference type="ARBA" id="ARBA00022763"/>
    </source>
</evidence>
<keyword evidence="9" id="KW-1185">Reference proteome</keyword>
<dbReference type="EC" id="6.5.1.1" evidence="8"/>
<gene>
    <name evidence="8" type="ORF">FM038_010060</name>
</gene>
<dbReference type="Gene3D" id="3.30.1490.70">
    <property type="match status" value="1"/>
</dbReference>
<protein>
    <submittedName>
        <fullName evidence="8">DNA ligase</fullName>
        <ecNumber evidence="8">6.5.1.1</ecNumber>
    </submittedName>
</protein>
<dbReference type="Proteomes" id="UP000316416">
    <property type="component" value="Chromosome"/>
</dbReference>
<dbReference type="InterPro" id="IPR012340">
    <property type="entry name" value="NA-bd_OB-fold"/>
</dbReference>
<sequence>MNIFSVHQLIVHVLVLVLVLALVCLPLSVGAEEQLDINSKRVITTQSKIAFTHIQLATDAKIQGSIADYLVSEKLDGVRGFWDGKRMLSRSGRVIPVPRWFVKRFPSYPLDGELWMGRGTFEQMSALARRKVAVDEDWRSVKFMVFDLPASSEKFESRYKQAKLSLSDLSVFMEVIEHKRIVKQATLETWLEEVIEDGGEGLMLHRENATYKSGRNSDLIKLKPYYDAEASVLAYQAGKGKFEGMMGSILVVNSEGVTFKIGTGFTIKERMNPPSIGSIVTYQYSGLTQKGTPRFARYLRVRFEQ</sequence>
<reference evidence="8" key="1">
    <citation type="submission" date="2021-07" db="EMBL/GenBank/DDBJ databases">
        <title>Shewanella sp. YLB-07 whole genome sequence.</title>
        <authorList>
            <person name="Yu L."/>
        </authorList>
    </citation>
    <scope>NUCLEOTIDE SEQUENCE</scope>
    <source>
        <strain evidence="8">YLB-08</strain>
    </source>
</reference>
<evidence type="ECO:0000256" key="2">
    <source>
        <dbReference type="ARBA" id="ARBA00022598"/>
    </source>
</evidence>
<dbReference type="Pfam" id="PF14743">
    <property type="entry name" value="DNA_ligase_OB_2"/>
    <property type="match status" value="1"/>
</dbReference>
<dbReference type="SUPFAM" id="SSF56091">
    <property type="entry name" value="DNA ligase/mRNA capping enzyme, catalytic domain"/>
    <property type="match status" value="1"/>
</dbReference>
<dbReference type="NCBIfam" id="NF006592">
    <property type="entry name" value="PRK09125.1"/>
    <property type="match status" value="1"/>
</dbReference>
<evidence type="ECO:0000313" key="8">
    <source>
        <dbReference type="EMBL" id="QPG57753.1"/>
    </source>
</evidence>